<evidence type="ECO:0000256" key="2">
    <source>
        <dbReference type="ARBA" id="ARBA00022475"/>
    </source>
</evidence>
<feature type="transmembrane region" description="Helical" evidence="6">
    <location>
        <begin position="91"/>
        <end position="115"/>
    </location>
</feature>
<keyword evidence="4 6" id="KW-1133">Transmembrane helix</keyword>
<feature type="transmembrane region" description="Helical" evidence="6">
    <location>
        <begin position="409"/>
        <end position="426"/>
    </location>
</feature>
<keyword evidence="3 6" id="KW-0812">Transmembrane</keyword>
<comment type="caution">
    <text evidence="7">The sequence shown here is derived from an EMBL/GenBank/DDBJ whole genome shotgun (WGS) entry which is preliminary data.</text>
</comment>
<dbReference type="Proteomes" id="UP000518206">
    <property type="component" value="Unassembled WGS sequence"/>
</dbReference>
<evidence type="ECO:0000313" key="7">
    <source>
        <dbReference type="EMBL" id="MBB2922425.1"/>
    </source>
</evidence>
<dbReference type="Gene3D" id="1.20.1740.10">
    <property type="entry name" value="Amino acid/polyamine transporter I"/>
    <property type="match status" value="1"/>
</dbReference>
<dbReference type="InterPro" id="IPR002293">
    <property type="entry name" value="AA/rel_permease1"/>
</dbReference>
<dbReference type="GO" id="GO:0022857">
    <property type="term" value="F:transmembrane transporter activity"/>
    <property type="evidence" value="ECO:0007669"/>
    <property type="project" value="InterPro"/>
</dbReference>
<feature type="transmembrane region" description="Helical" evidence="6">
    <location>
        <begin position="195"/>
        <end position="213"/>
    </location>
</feature>
<gene>
    <name evidence="7" type="ORF">FHR80_001337</name>
</gene>
<evidence type="ECO:0000256" key="3">
    <source>
        <dbReference type="ARBA" id="ARBA00022692"/>
    </source>
</evidence>
<evidence type="ECO:0000256" key="6">
    <source>
        <dbReference type="SAM" id="Phobius"/>
    </source>
</evidence>
<dbReference type="PANTHER" id="PTHR42770:SF7">
    <property type="entry name" value="MEMBRANE PROTEIN"/>
    <property type="match status" value="1"/>
</dbReference>
<keyword evidence="5 6" id="KW-0472">Membrane</keyword>
<dbReference type="EMBL" id="JACHVX010000002">
    <property type="protein sequence ID" value="MBB2922425.1"/>
    <property type="molecule type" value="Genomic_DNA"/>
</dbReference>
<proteinExistence type="predicted"/>
<keyword evidence="2" id="KW-1003">Cell membrane</keyword>
<evidence type="ECO:0000256" key="4">
    <source>
        <dbReference type="ARBA" id="ARBA00022989"/>
    </source>
</evidence>
<dbReference type="RefSeq" id="WP_183295375.1">
    <property type="nucleotide sequence ID" value="NZ_JACHVX010000002.1"/>
</dbReference>
<accession>A0A7W4UDX5</accession>
<feature type="transmembrane region" description="Helical" evidence="6">
    <location>
        <begin position="127"/>
        <end position="144"/>
    </location>
</feature>
<organism evidence="7 8">
    <name type="scientific">Cellulomonas cellasea</name>
    <dbReference type="NCBI Taxonomy" id="43670"/>
    <lineage>
        <taxon>Bacteria</taxon>
        <taxon>Bacillati</taxon>
        <taxon>Actinomycetota</taxon>
        <taxon>Actinomycetes</taxon>
        <taxon>Micrococcales</taxon>
        <taxon>Cellulomonadaceae</taxon>
        <taxon>Cellulomonas</taxon>
    </lineage>
</organism>
<dbReference type="InterPro" id="IPR050367">
    <property type="entry name" value="APC_superfamily"/>
</dbReference>
<dbReference type="AlphaFoldDB" id="A0A7W4UDX5"/>
<evidence type="ECO:0000256" key="1">
    <source>
        <dbReference type="ARBA" id="ARBA00004651"/>
    </source>
</evidence>
<reference evidence="7 8" key="2">
    <citation type="submission" date="2020-08" db="EMBL/GenBank/DDBJ databases">
        <authorList>
            <person name="Partida-Martinez L."/>
            <person name="Huntemann M."/>
            <person name="Clum A."/>
            <person name="Wang J."/>
            <person name="Palaniappan K."/>
            <person name="Ritter S."/>
            <person name="Chen I.-M."/>
            <person name="Stamatis D."/>
            <person name="Reddy T."/>
            <person name="O'Malley R."/>
            <person name="Daum C."/>
            <person name="Shapiro N."/>
            <person name="Ivanova N."/>
            <person name="Kyrpides N."/>
            <person name="Woyke T."/>
        </authorList>
    </citation>
    <scope>NUCLEOTIDE SEQUENCE [LARGE SCALE GENOMIC DNA]</scope>
    <source>
        <strain evidence="7 8">RAS26</strain>
    </source>
</reference>
<protein>
    <submittedName>
        <fullName evidence="7">Amino acid transporter</fullName>
    </submittedName>
</protein>
<dbReference type="GO" id="GO:0005886">
    <property type="term" value="C:plasma membrane"/>
    <property type="evidence" value="ECO:0007669"/>
    <property type="project" value="UniProtKB-SubCell"/>
</dbReference>
<name>A0A7W4UDX5_9CELL</name>
<feature type="transmembrane region" description="Helical" evidence="6">
    <location>
        <begin position="19"/>
        <end position="37"/>
    </location>
</feature>
<dbReference type="Pfam" id="PF13520">
    <property type="entry name" value="AA_permease_2"/>
    <property type="match status" value="1"/>
</dbReference>
<feature type="transmembrane region" description="Helical" evidence="6">
    <location>
        <begin position="386"/>
        <end position="403"/>
    </location>
</feature>
<evidence type="ECO:0000256" key="5">
    <source>
        <dbReference type="ARBA" id="ARBA00023136"/>
    </source>
</evidence>
<dbReference type="PIRSF" id="PIRSF006060">
    <property type="entry name" value="AA_transporter"/>
    <property type="match status" value="1"/>
</dbReference>
<reference evidence="7 8" key="1">
    <citation type="submission" date="2020-08" db="EMBL/GenBank/DDBJ databases">
        <title>The Agave Microbiome: Exploring the role of microbial communities in plant adaptations to desert environments.</title>
        <authorList>
            <person name="Partida-Martinez L.P."/>
        </authorList>
    </citation>
    <scope>NUCLEOTIDE SEQUENCE [LARGE SCALE GENOMIC DNA]</scope>
    <source>
        <strain evidence="7 8">RAS26</strain>
    </source>
</reference>
<evidence type="ECO:0000313" key="8">
    <source>
        <dbReference type="Proteomes" id="UP000518206"/>
    </source>
</evidence>
<feature type="transmembrane region" description="Helical" evidence="6">
    <location>
        <begin position="234"/>
        <end position="256"/>
    </location>
</feature>
<feature type="transmembrane region" description="Helical" evidence="6">
    <location>
        <begin position="151"/>
        <end position="175"/>
    </location>
</feature>
<comment type="subcellular location">
    <subcellularLocation>
        <location evidence="1">Cell membrane</location>
        <topology evidence="1">Multi-pass membrane protein</topology>
    </subcellularLocation>
</comment>
<feature type="transmembrane region" description="Helical" evidence="6">
    <location>
        <begin position="282"/>
        <end position="307"/>
    </location>
</feature>
<feature type="transmembrane region" description="Helical" evidence="6">
    <location>
        <begin position="328"/>
        <end position="346"/>
    </location>
</feature>
<dbReference type="PANTHER" id="PTHR42770">
    <property type="entry name" value="AMINO ACID TRANSPORTER-RELATED"/>
    <property type="match status" value="1"/>
</dbReference>
<feature type="transmembrane region" description="Helical" evidence="6">
    <location>
        <begin position="49"/>
        <end position="70"/>
    </location>
</feature>
<sequence length="444" mass="45673">MTTTETAPTGLRRAVTGPLLFLFILGDVLGAGIYALVGEMAGTAGGLVWLAFAVALAMALLTAFSYAELVTKYPRAGGSAVFAERAYGRPWLSFLVGFAMLAAGVVSAAGLSLAFAGDYLAEFLDVPAVPAAIVFLLLVAALNARGIKESLGANVVMTAVELTGLLIVIVLGALLLGRGEADLSRITEAPEGTGAAAAVLGSALIAFYSFVGFETSANLAEEVRDVSRVYPRALFGALATAGVVYVLVGLVAPAVVGPQELAESSGPLLEVVRAAGGVPPTMFAVIALVAVANGALLTMIMASRLAFGMAEQGLLPSPLARLLPGRRTPGVAILVTTALAIVLAVTGELVDLASTVVLLLLFVFLSTNVAVLVLRRDAVDHEHFRTPVVIPVLAIVSCLVLMTQQEPRHWLLALGLLAVGLLLHLLTRGSSHRAPSATTPAARD</sequence>
<feature type="transmembrane region" description="Helical" evidence="6">
    <location>
        <begin position="352"/>
        <end position="374"/>
    </location>
</feature>